<keyword evidence="3 10" id="KW-0812">Transmembrane</keyword>
<dbReference type="GO" id="GO:0005770">
    <property type="term" value="C:late endosome"/>
    <property type="evidence" value="ECO:0007669"/>
    <property type="project" value="TreeGrafter"/>
</dbReference>
<feature type="signal peptide" evidence="11">
    <location>
        <begin position="1"/>
        <end position="21"/>
    </location>
</feature>
<keyword evidence="7" id="KW-1015">Disulfide bond</keyword>
<dbReference type="EMBL" id="MPUK01000007">
    <property type="protein sequence ID" value="ONH66343.1"/>
    <property type="molecule type" value="Genomic_DNA"/>
</dbReference>
<dbReference type="InterPro" id="IPR044865">
    <property type="entry name" value="MRH_dom"/>
</dbReference>
<organism evidence="13">
    <name type="scientific">Cyberlindnera fabianii</name>
    <name type="common">Yeast</name>
    <name type="synonym">Hansenula fabianii</name>
    <dbReference type="NCBI Taxonomy" id="36022"/>
    <lineage>
        <taxon>Eukaryota</taxon>
        <taxon>Fungi</taxon>
        <taxon>Dikarya</taxon>
        <taxon>Ascomycota</taxon>
        <taxon>Saccharomycotina</taxon>
        <taxon>Saccharomycetes</taxon>
        <taxon>Phaffomycetales</taxon>
        <taxon>Phaffomycetaceae</taxon>
        <taxon>Cyberlindnera</taxon>
    </lineage>
</organism>
<dbReference type="GO" id="GO:0007034">
    <property type="term" value="P:vacuolar transport"/>
    <property type="evidence" value="ECO:0007669"/>
    <property type="project" value="TreeGrafter"/>
</dbReference>
<dbReference type="EMBL" id="LK052892">
    <property type="protein sequence ID" value="CDR41700.1"/>
    <property type="molecule type" value="Genomic_DNA"/>
</dbReference>
<evidence type="ECO:0000256" key="7">
    <source>
        <dbReference type="ARBA" id="ARBA00023157"/>
    </source>
</evidence>
<keyword evidence="8" id="KW-0325">Glycoprotein</keyword>
<reference evidence="14" key="3">
    <citation type="submission" date="2017-01" db="EMBL/GenBank/DDBJ databases">
        <authorList>
            <person name="Mah S.A."/>
            <person name="Swanson W.J."/>
            <person name="Moy G.W."/>
            <person name="Vacquier V.D."/>
        </authorList>
    </citation>
    <scope>NUCLEOTIDE SEQUENCE [LARGE SCALE GENOMIC DNA]</scope>
    <source>
        <strain evidence="14">65</strain>
    </source>
</reference>
<evidence type="ECO:0000256" key="2">
    <source>
        <dbReference type="ARBA" id="ARBA00022448"/>
    </source>
</evidence>
<feature type="domain" description="MRH" evidence="12">
    <location>
        <begin position="73"/>
        <end position="230"/>
    </location>
</feature>
<keyword evidence="14" id="KW-0675">Receptor</keyword>
<feature type="chain" id="PRO_5015026815" evidence="11">
    <location>
        <begin position="22"/>
        <end position="294"/>
    </location>
</feature>
<evidence type="ECO:0000313" key="15">
    <source>
        <dbReference type="Proteomes" id="UP000189513"/>
    </source>
</evidence>
<dbReference type="VEuPathDB" id="FungiDB:BON22_3827"/>
<dbReference type="GO" id="GO:0010008">
    <property type="term" value="C:endosome membrane"/>
    <property type="evidence" value="ECO:0007669"/>
    <property type="project" value="UniProtKB-SubCell"/>
</dbReference>
<dbReference type="InterPro" id="IPR009011">
    <property type="entry name" value="Man6P_isomerase_rcpt-bd_dom_sf"/>
</dbReference>
<comment type="subcellular location">
    <subcellularLocation>
        <location evidence="1">Golgi apparatus membrane</location>
        <topology evidence="1">Single-pass type I membrane protein</topology>
    </subcellularLocation>
</comment>
<dbReference type="OrthoDB" id="4504960at2759"/>
<dbReference type="STRING" id="36022.A0A061AWV3"/>
<evidence type="ECO:0000313" key="14">
    <source>
        <dbReference type="EMBL" id="ONH66343.1"/>
    </source>
</evidence>
<dbReference type="SUPFAM" id="SSF50911">
    <property type="entry name" value="Mannose 6-phosphate receptor domain"/>
    <property type="match status" value="1"/>
</dbReference>
<reference evidence="15" key="2">
    <citation type="journal article" date="2017" name="Genome Announc.">
        <title>Genome sequences of Cyberlindnera fabianii 65, Pichia kudriavzevii 129, and Saccharomyces cerevisiae 131 isolated from fermented masau fruits in Zimbabwe.</title>
        <authorList>
            <person name="van Rijswijck I.M.H."/>
            <person name="Derks M.F.L."/>
            <person name="Abee T."/>
            <person name="de Ridder D."/>
            <person name="Smid E.J."/>
        </authorList>
    </citation>
    <scope>NUCLEOTIDE SEQUENCE [LARGE SCALE GENOMIC DNA]</scope>
    <source>
        <strain evidence="15">65</strain>
    </source>
</reference>
<evidence type="ECO:0000256" key="1">
    <source>
        <dbReference type="ARBA" id="ARBA00004614"/>
    </source>
</evidence>
<dbReference type="PROSITE" id="PS51914">
    <property type="entry name" value="MRH"/>
    <property type="match status" value="1"/>
</dbReference>
<evidence type="ECO:0000256" key="6">
    <source>
        <dbReference type="ARBA" id="ARBA00023136"/>
    </source>
</evidence>
<feature type="transmembrane region" description="Helical" evidence="10">
    <location>
        <begin position="238"/>
        <end position="261"/>
    </location>
</feature>
<evidence type="ECO:0000256" key="5">
    <source>
        <dbReference type="ARBA" id="ARBA00022989"/>
    </source>
</evidence>
<dbReference type="InterPro" id="IPR000296">
    <property type="entry name" value="Man-6-P_rcpt_cation_dep"/>
</dbReference>
<dbReference type="Gene3D" id="2.70.130.10">
    <property type="entry name" value="Mannose-6-phosphate receptor binding domain"/>
    <property type="match status" value="1"/>
</dbReference>
<keyword evidence="4 11" id="KW-0732">Signal</keyword>
<sequence length="294" mass="32244">MKFGYLSFLTLICASSQVADALSVPNILHKRWDYGTSDIASSLKSSTKNPKKSPPTSSEPIKDGEEPPAPTLSPCSATQSLTNGFYDLSDLSSIDKESIVAWSAKGHDYNNNFTLGICSSPLKPNVEVNSNNGQQRLSINSSEVGAYYTAADGEKYSIGNFNQTPVFRGKKLTLTYTNGSYCPNGIDRKSTILSFQCDREILAKAQVSFVGVLHDCDYFFEVRTVHACATAHKSDDLAVIWIFLFIFLAALFVYCSGGFLYKRIVLNRRGWRQLPTYNLGNKMSSALSGGVSID</sequence>
<dbReference type="GO" id="GO:0000139">
    <property type="term" value="C:Golgi membrane"/>
    <property type="evidence" value="ECO:0007669"/>
    <property type="project" value="UniProtKB-SubCell"/>
</dbReference>
<evidence type="ECO:0000313" key="13">
    <source>
        <dbReference type="EMBL" id="CDR41700.1"/>
    </source>
</evidence>
<proteinExistence type="predicted"/>
<dbReference type="OMA" id="RTKSTIM"/>
<keyword evidence="2" id="KW-0813">Transport</keyword>
<dbReference type="PANTHER" id="PTHR15071">
    <property type="entry name" value="MANNOSE-6-PHOSPHATE RECEPTOR FAMILY MEMBER"/>
    <property type="match status" value="1"/>
</dbReference>
<keyword evidence="5 10" id="KW-1133">Transmembrane helix</keyword>
<dbReference type="AlphaFoldDB" id="A0A061AWV3"/>
<evidence type="ECO:0000256" key="11">
    <source>
        <dbReference type="SAM" id="SignalP"/>
    </source>
</evidence>
<dbReference type="GO" id="GO:0019904">
    <property type="term" value="F:protein domain specific binding"/>
    <property type="evidence" value="ECO:0007669"/>
    <property type="project" value="InterPro"/>
</dbReference>
<reference evidence="13" key="1">
    <citation type="journal article" date="2014" name="Genome Announc.">
        <title>Genome sequence of the yeast Cyberlindnera fabianii (Hansenula fabianii).</title>
        <authorList>
            <person name="Freel K.C."/>
            <person name="Sarilar V."/>
            <person name="Neuveglise C."/>
            <person name="Devillers H."/>
            <person name="Friedrich A."/>
            <person name="Schacherer J."/>
        </authorList>
    </citation>
    <scope>NUCLEOTIDE SEQUENCE</scope>
    <source>
        <strain evidence="13">YJS4271</strain>
    </source>
</reference>
<gene>
    <name evidence="14" type="ORF">BON22_3827</name>
    <name evidence="13" type="ORF">CYFA0S_07e05182g</name>
</gene>
<evidence type="ECO:0000256" key="3">
    <source>
        <dbReference type="ARBA" id="ARBA00022692"/>
    </source>
</evidence>
<keyword evidence="15" id="KW-1185">Reference proteome</keyword>
<dbReference type="Pfam" id="PF02157">
    <property type="entry name" value="Man-6-P_recep"/>
    <property type="match status" value="1"/>
</dbReference>
<evidence type="ECO:0000256" key="8">
    <source>
        <dbReference type="ARBA" id="ARBA00023180"/>
    </source>
</evidence>
<protein>
    <submittedName>
        <fullName evidence="13">CYFA0S07e05182g1_1</fullName>
    </submittedName>
    <submittedName>
        <fullName evidence="14">Mannose 6-phosphate receptor-like protein 1</fullName>
    </submittedName>
</protein>
<evidence type="ECO:0000256" key="4">
    <source>
        <dbReference type="ARBA" id="ARBA00022729"/>
    </source>
</evidence>
<dbReference type="Proteomes" id="UP000189513">
    <property type="component" value="Unassembled WGS sequence"/>
</dbReference>
<accession>A0A061AWV3</accession>
<evidence type="ECO:0000256" key="10">
    <source>
        <dbReference type="SAM" id="Phobius"/>
    </source>
</evidence>
<keyword evidence="6 10" id="KW-0472">Membrane</keyword>
<dbReference type="PRINTS" id="PR00715">
    <property type="entry name" value="MAN6PRECEPTR"/>
</dbReference>
<feature type="region of interest" description="Disordered" evidence="9">
    <location>
        <begin position="42"/>
        <end position="74"/>
    </location>
</feature>
<dbReference type="InterPro" id="IPR028927">
    <property type="entry name" value="Man-6-P_rcpt"/>
</dbReference>
<feature type="compositionally biased region" description="Low complexity" evidence="9">
    <location>
        <begin position="42"/>
        <end position="59"/>
    </location>
</feature>
<evidence type="ECO:0000256" key="9">
    <source>
        <dbReference type="SAM" id="MobiDB-lite"/>
    </source>
</evidence>
<name>A0A061AWV3_CYBFA</name>
<evidence type="ECO:0000259" key="12">
    <source>
        <dbReference type="PROSITE" id="PS51914"/>
    </source>
</evidence>
<dbReference type="PANTHER" id="PTHR15071:SF0">
    <property type="entry name" value="MANNOSE 6-PHOSPHATE RECEPTOR-LIKE PROTEIN 1"/>
    <property type="match status" value="1"/>
</dbReference>